<name>A0A5N5TG43_9CRUS</name>
<accession>A0A5N5TG43</accession>
<dbReference type="AlphaFoldDB" id="A0A5N5TG43"/>
<dbReference type="OrthoDB" id="1562405at2759"/>
<dbReference type="EMBL" id="SEYY01001161">
    <property type="protein sequence ID" value="KAB7505644.1"/>
    <property type="molecule type" value="Genomic_DNA"/>
</dbReference>
<proteinExistence type="predicted"/>
<keyword evidence="2" id="KW-1185">Reference proteome</keyword>
<dbReference type="InterPro" id="IPR045167">
    <property type="entry name" value="Hobbit"/>
</dbReference>
<organism evidence="1 2">
    <name type="scientific">Armadillidium nasatum</name>
    <dbReference type="NCBI Taxonomy" id="96803"/>
    <lineage>
        <taxon>Eukaryota</taxon>
        <taxon>Metazoa</taxon>
        <taxon>Ecdysozoa</taxon>
        <taxon>Arthropoda</taxon>
        <taxon>Crustacea</taxon>
        <taxon>Multicrustacea</taxon>
        <taxon>Malacostraca</taxon>
        <taxon>Eumalacostraca</taxon>
        <taxon>Peracarida</taxon>
        <taxon>Isopoda</taxon>
        <taxon>Oniscidea</taxon>
        <taxon>Crinocheta</taxon>
        <taxon>Armadillidiidae</taxon>
        <taxon>Armadillidium</taxon>
    </lineage>
</organism>
<dbReference type="PANTHER" id="PTHR15678">
    <property type="entry name" value="ANTIGEN MLAA-22-RELATED"/>
    <property type="match status" value="1"/>
</dbReference>
<feature type="non-terminal residue" evidence="1">
    <location>
        <position position="1"/>
    </location>
</feature>
<evidence type="ECO:0000313" key="2">
    <source>
        <dbReference type="Proteomes" id="UP000326759"/>
    </source>
</evidence>
<dbReference type="Proteomes" id="UP000326759">
    <property type="component" value="Unassembled WGS sequence"/>
</dbReference>
<sequence>GIPRALSWFLVYRYQVQIKIGRISLPSFSFEDVSIKKASLSIKIDRIRASSSLFNQDERKLFAVKIHDVRIEKEQEVVPSYSAFSSKLKKEKPSVIEEFFENATLDEKLQEIKVDPLQIRVPPSVVSLAQFFGAHIISINVMYLRDKWPECLVHASADKVIIEGSTVNDTNVAVNVSVMGSHIRILQQPDSQGRKIPTGKVLIFPKSFTTSPAGAVKSVEPFSEDFSSDISSPDPSLMECTLSFKLYVEVKSESWAEMQNISLQLNSPEFIFQERLFAFLEDKALVATPVSSSSRMGRRDKLSSWQLLHKYWLFLPQ</sequence>
<protein>
    <submittedName>
        <fullName evidence="1">Uncharacterized protein</fullName>
    </submittedName>
</protein>
<evidence type="ECO:0000313" key="1">
    <source>
        <dbReference type="EMBL" id="KAB7505644.1"/>
    </source>
</evidence>
<feature type="non-terminal residue" evidence="1">
    <location>
        <position position="317"/>
    </location>
</feature>
<gene>
    <name evidence="1" type="ORF">Anas_05704</name>
</gene>
<dbReference type="Pfam" id="PF10344">
    <property type="entry name" value="Hobbit"/>
    <property type="match status" value="1"/>
</dbReference>
<reference evidence="1 2" key="1">
    <citation type="journal article" date="2019" name="PLoS Biol.">
        <title>Sex chromosomes control vertical transmission of feminizing Wolbachia symbionts in an isopod.</title>
        <authorList>
            <person name="Becking T."/>
            <person name="Chebbi M.A."/>
            <person name="Giraud I."/>
            <person name="Moumen B."/>
            <person name="Laverre T."/>
            <person name="Caubet Y."/>
            <person name="Peccoud J."/>
            <person name="Gilbert C."/>
            <person name="Cordaux R."/>
        </authorList>
    </citation>
    <scope>NUCLEOTIDE SEQUENCE [LARGE SCALE GENOMIC DNA]</scope>
    <source>
        <strain evidence="1">ANa2</strain>
        <tissue evidence="1">Whole body excluding digestive tract and cuticle</tissue>
    </source>
</reference>
<dbReference type="PANTHER" id="PTHR15678:SF6">
    <property type="entry name" value="BRIDGE-LIKE LIPID TRANSFER PROTEIN FAMILY MEMBER 2"/>
    <property type="match status" value="1"/>
</dbReference>
<comment type="caution">
    <text evidence="1">The sequence shown here is derived from an EMBL/GenBank/DDBJ whole genome shotgun (WGS) entry which is preliminary data.</text>
</comment>